<dbReference type="GO" id="GO:0050660">
    <property type="term" value="F:flavin adenine dinucleotide binding"/>
    <property type="evidence" value="ECO:0007669"/>
    <property type="project" value="InterPro"/>
</dbReference>
<dbReference type="Pfam" id="PF01595">
    <property type="entry name" value="CNNM"/>
    <property type="match status" value="1"/>
</dbReference>
<dbReference type="InterPro" id="IPR002550">
    <property type="entry name" value="CNNM"/>
</dbReference>
<dbReference type="InterPro" id="IPR036318">
    <property type="entry name" value="FAD-bd_PCMH-like_sf"/>
</dbReference>
<gene>
    <name evidence="10" type="ORF">SAMN05444277_1136</name>
</gene>
<dbReference type="STRING" id="1465490.SAMN05444277_1136"/>
<keyword evidence="6 8" id="KW-0472">Membrane</keyword>
<dbReference type="Proteomes" id="UP000199031">
    <property type="component" value="Unassembled WGS sequence"/>
</dbReference>
<evidence type="ECO:0000256" key="5">
    <source>
        <dbReference type="ARBA" id="ARBA00023122"/>
    </source>
</evidence>
<evidence type="ECO:0000256" key="3">
    <source>
        <dbReference type="ARBA" id="ARBA00022737"/>
    </source>
</evidence>
<dbReference type="SMART" id="SM01091">
    <property type="entry name" value="CorC_HlyC"/>
    <property type="match status" value="1"/>
</dbReference>
<dbReference type="CDD" id="cd04590">
    <property type="entry name" value="CBS_pair_CorC_HlyC_assoc"/>
    <property type="match status" value="1"/>
</dbReference>
<evidence type="ECO:0000313" key="10">
    <source>
        <dbReference type="EMBL" id="SFQ45083.1"/>
    </source>
</evidence>
<dbReference type="InterPro" id="IPR046342">
    <property type="entry name" value="CBS_dom_sf"/>
</dbReference>
<evidence type="ECO:0000256" key="7">
    <source>
        <dbReference type="PROSITE-ProRule" id="PRU00703"/>
    </source>
</evidence>
<evidence type="ECO:0000256" key="2">
    <source>
        <dbReference type="ARBA" id="ARBA00022692"/>
    </source>
</evidence>
<dbReference type="RefSeq" id="WP_090661657.1">
    <property type="nucleotide sequence ID" value="NZ_FOXQ01000013.1"/>
</dbReference>
<keyword evidence="4 8" id="KW-1133">Transmembrane helix</keyword>
<dbReference type="Gene3D" id="3.10.580.10">
    <property type="entry name" value="CBS-domain"/>
    <property type="match status" value="1"/>
</dbReference>
<feature type="domain" description="CBS" evidence="9">
    <location>
        <begin position="272"/>
        <end position="332"/>
    </location>
</feature>
<evidence type="ECO:0000256" key="8">
    <source>
        <dbReference type="SAM" id="Phobius"/>
    </source>
</evidence>
<comment type="subcellular location">
    <subcellularLocation>
        <location evidence="1">Membrane</location>
        <topology evidence="1">Multi-pass membrane protein</topology>
    </subcellularLocation>
</comment>
<dbReference type="InterPro" id="IPR044751">
    <property type="entry name" value="Ion_transp-like_CBS"/>
</dbReference>
<dbReference type="SUPFAM" id="SSF54631">
    <property type="entry name" value="CBS-domain pair"/>
    <property type="match status" value="1"/>
</dbReference>
<feature type="transmembrane region" description="Helical" evidence="8">
    <location>
        <begin position="99"/>
        <end position="117"/>
    </location>
</feature>
<dbReference type="GO" id="GO:0005886">
    <property type="term" value="C:plasma membrane"/>
    <property type="evidence" value="ECO:0007669"/>
    <property type="project" value="TreeGrafter"/>
</dbReference>
<dbReference type="PANTHER" id="PTHR22777:SF17">
    <property type="entry name" value="UPF0053 PROTEIN SLL0260"/>
    <property type="match status" value="1"/>
</dbReference>
<dbReference type="Pfam" id="PF00571">
    <property type="entry name" value="CBS"/>
    <property type="match status" value="2"/>
</dbReference>
<evidence type="ECO:0000259" key="9">
    <source>
        <dbReference type="PROSITE" id="PS51371"/>
    </source>
</evidence>
<keyword evidence="3" id="KW-0677">Repeat</keyword>
<reference evidence="10 11" key="1">
    <citation type="submission" date="2016-10" db="EMBL/GenBank/DDBJ databases">
        <authorList>
            <person name="de Groot N.N."/>
        </authorList>
    </citation>
    <scope>NUCLEOTIDE SEQUENCE [LARGE SCALE GENOMIC DNA]</scope>
    <source>
        <strain evidence="10 11">DSM 28286</strain>
    </source>
</reference>
<dbReference type="Gene3D" id="3.30.465.10">
    <property type="match status" value="1"/>
</dbReference>
<feature type="transmembrane region" description="Helical" evidence="8">
    <location>
        <begin position="6"/>
        <end position="30"/>
    </location>
</feature>
<name>A0A1I5YLM1_9BACT</name>
<accession>A0A1I5YLM1</accession>
<sequence>MDSVNLVIYIAVTLLFIAFFSGIEVAFVSASRLSVELKKKQGLSSGSILSRFMESPSRFIGMCLVGTSIFLVCYGLLFSELLRTSLWNPLKLTNAYVKLLADTIFSSLIVLLIGVFLPRAVFRAKNNSLLNFFAPVAQLFYKIFNPVASLFVKISEAILKYLFNVKPKDKEEPFIKIDLENFYQQTRDQDPETQDLNTELFENALSLPSVRVRQCLVPRTEIEAIELHTPVDDVLKLFVETKLSKLVVYEGNIDNIQGYVHQLDLFKRPTELRSILLPIPVVPETMSATDLINKFSKERKTIAWVVDEFGGTAGIITMEDILEEIFGEIRDEYDTEEFVEKQIAENEFIFSGRLELDYLNEKYNLDFPDSDSETLSGYIINQHETIPRAKERIIIDKYEFDIITVSDTRIEMVKLKILR</sequence>
<keyword evidence="11" id="KW-1185">Reference proteome</keyword>
<protein>
    <submittedName>
        <fullName evidence="10">Hemolysin, contains CBS domains</fullName>
    </submittedName>
</protein>
<keyword evidence="5 7" id="KW-0129">CBS domain</keyword>
<dbReference type="InterPro" id="IPR016169">
    <property type="entry name" value="FAD-bd_PCMH_sub2"/>
</dbReference>
<dbReference type="Pfam" id="PF03471">
    <property type="entry name" value="CorC_HlyC"/>
    <property type="match status" value="1"/>
</dbReference>
<feature type="transmembrane region" description="Helical" evidence="8">
    <location>
        <begin position="59"/>
        <end position="79"/>
    </location>
</feature>
<keyword evidence="2 8" id="KW-0812">Transmembrane</keyword>
<evidence type="ECO:0000256" key="6">
    <source>
        <dbReference type="ARBA" id="ARBA00023136"/>
    </source>
</evidence>
<dbReference type="PANTHER" id="PTHR22777">
    <property type="entry name" value="HEMOLYSIN-RELATED"/>
    <property type="match status" value="1"/>
</dbReference>
<dbReference type="PROSITE" id="PS51371">
    <property type="entry name" value="CBS"/>
    <property type="match status" value="1"/>
</dbReference>
<dbReference type="AlphaFoldDB" id="A0A1I5YLM1"/>
<dbReference type="InterPro" id="IPR000644">
    <property type="entry name" value="CBS_dom"/>
</dbReference>
<organism evidence="10 11">
    <name type="scientific">Parafilimonas terrae</name>
    <dbReference type="NCBI Taxonomy" id="1465490"/>
    <lineage>
        <taxon>Bacteria</taxon>
        <taxon>Pseudomonadati</taxon>
        <taxon>Bacteroidota</taxon>
        <taxon>Chitinophagia</taxon>
        <taxon>Chitinophagales</taxon>
        <taxon>Chitinophagaceae</taxon>
        <taxon>Parafilimonas</taxon>
    </lineage>
</organism>
<proteinExistence type="predicted"/>
<dbReference type="InterPro" id="IPR005170">
    <property type="entry name" value="Transptr-assoc_dom"/>
</dbReference>
<evidence type="ECO:0000256" key="1">
    <source>
        <dbReference type="ARBA" id="ARBA00004141"/>
    </source>
</evidence>
<evidence type="ECO:0000256" key="4">
    <source>
        <dbReference type="ARBA" id="ARBA00022989"/>
    </source>
</evidence>
<evidence type="ECO:0000313" key="11">
    <source>
        <dbReference type="Proteomes" id="UP000199031"/>
    </source>
</evidence>
<dbReference type="SUPFAM" id="SSF56176">
    <property type="entry name" value="FAD-binding/transporter-associated domain-like"/>
    <property type="match status" value="1"/>
</dbReference>
<dbReference type="OrthoDB" id="9798188at2"/>
<dbReference type="EMBL" id="FOXQ01000013">
    <property type="protein sequence ID" value="SFQ45083.1"/>
    <property type="molecule type" value="Genomic_DNA"/>
</dbReference>